<dbReference type="InterPro" id="IPR006196">
    <property type="entry name" value="RNA-binding_domain_S1_IF1"/>
</dbReference>
<keyword evidence="7" id="KW-1185">Reference proteome</keyword>
<keyword evidence="3" id="KW-0694">RNA-binding</keyword>
<evidence type="ECO:0000256" key="1">
    <source>
        <dbReference type="ARBA" id="ARBA00007340"/>
    </source>
</evidence>
<name>A0A1B0BQN7_9MUSC</name>
<dbReference type="GO" id="GO:0005634">
    <property type="term" value="C:nucleus"/>
    <property type="evidence" value="ECO:0007669"/>
    <property type="project" value="TreeGrafter"/>
</dbReference>
<evidence type="ECO:0000259" key="5">
    <source>
        <dbReference type="Pfam" id="PF01176"/>
    </source>
</evidence>
<dbReference type="GO" id="GO:0003743">
    <property type="term" value="F:translation initiation factor activity"/>
    <property type="evidence" value="ECO:0007669"/>
    <property type="project" value="InterPro"/>
</dbReference>
<proteinExistence type="inferred from homology"/>
<dbReference type="AlphaFoldDB" id="A0A1B0BQN7"/>
<reference evidence="7" key="1">
    <citation type="submission" date="2015-01" db="EMBL/GenBank/DDBJ databases">
        <authorList>
            <person name="Aksoy S."/>
            <person name="Warren W."/>
            <person name="Wilson R.K."/>
        </authorList>
    </citation>
    <scope>NUCLEOTIDE SEQUENCE [LARGE SCALE GENOMIC DNA]</scope>
    <source>
        <strain evidence="7">IAEA</strain>
    </source>
</reference>
<dbReference type="STRING" id="67801.A0A1B0BQN7"/>
<dbReference type="PANTHER" id="PTHR21641">
    <property type="entry name" value="TRANSLATION INITIATION FACTOR-RELATED"/>
    <property type="match status" value="1"/>
</dbReference>
<dbReference type="InterPro" id="IPR001253">
    <property type="entry name" value="TIF_eIF-1A"/>
</dbReference>
<evidence type="ECO:0000256" key="4">
    <source>
        <dbReference type="ARBA" id="ARBA00031998"/>
    </source>
</evidence>
<evidence type="ECO:0000313" key="7">
    <source>
        <dbReference type="Proteomes" id="UP000092460"/>
    </source>
</evidence>
<dbReference type="EnsemblMetazoa" id="GPPI037571-RA">
    <property type="protein sequence ID" value="GPPI037571-PA"/>
    <property type="gene ID" value="GPPI037571"/>
</dbReference>
<dbReference type="InterPro" id="IPR039294">
    <property type="entry name" value="EIF1AD"/>
</dbReference>
<organism evidence="6 7">
    <name type="scientific">Glossina palpalis gambiensis</name>
    <dbReference type="NCBI Taxonomy" id="67801"/>
    <lineage>
        <taxon>Eukaryota</taxon>
        <taxon>Metazoa</taxon>
        <taxon>Ecdysozoa</taxon>
        <taxon>Arthropoda</taxon>
        <taxon>Hexapoda</taxon>
        <taxon>Insecta</taxon>
        <taxon>Pterygota</taxon>
        <taxon>Neoptera</taxon>
        <taxon>Endopterygota</taxon>
        <taxon>Diptera</taxon>
        <taxon>Brachycera</taxon>
        <taxon>Muscomorpha</taxon>
        <taxon>Hippoboscoidea</taxon>
        <taxon>Glossinidae</taxon>
        <taxon>Glossina</taxon>
    </lineage>
</organism>
<dbReference type="VEuPathDB" id="VectorBase:GPPI037571"/>
<dbReference type="Proteomes" id="UP000092460">
    <property type="component" value="Unassembled WGS sequence"/>
</dbReference>
<dbReference type="Pfam" id="PF01176">
    <property type="entry name" value="eIF-1a"/>
    <property type="match status" value="1"/>
</dbReference>
<sequence>MIQNPKDGQQIVRIASRGKNLHEVETADTQTENFLAVTMPAKFRKNVWVKRGNFIPVEPIEEGDKFKADI</sequence>
<feature type="domain" description="S1-like" evidence="5">
    <location>
        <begin position="9"/>
        <end position="70"/>
    </location>
</feature>
<reference evidence="6" key="2">
    <citation type="submission" date="2020-05" db="UniProtKB">
        <authorList>
            <consortium name="EnsemblMetazoa"/>
        </authorList>
    </citation>
    <scope>IDENTIFICATION</scope>
    <source>
        <strain evidence="6">IAEA</strain>
    </source>
</reference>
<accession>A0A1B0BQN7</accession>
<dbReference type="PANTHER" id="PTHR21641:SF0">
    <property type="entry name" value="RNA-BINDING PROTEIN EIF1AD-RELATED"/>
    <property type="match status" value="1"/>
</dbReference>
<evidence type="ECO:0000256" key="3">
    <source>
        <dbReference type="ARBA" id="ARBA00022884"/>
    </source>
</evidence>
<dbReference type="SMART" id="SM00652">
    <property type="entry name" value="eIF1a"/>
    <property type="match status" value="1"/>
</dbReference>
<protein>
    <recommendedName>
        <fullName evidence="2">Probable RNA-binding protein EIF1AD</fullName>
    </recommendedName>
    <alternativeName>
        <fullName evidence="4">Eukaryotic translation initiation factor 1A domain-containing protein</fullName>
    </alternativeName>
</protein>
<dbReference type="EMBL" id="JXJN01018703">
    <property type="status" value="NOT_ANNOTATED_CDS"/>
    <property type="molecule type" value="Genomic_DNA"/>
</dbReference>
<comment type="similarity">
    <text evidence="1">Belongs to the EIF1AD family.</text>
</comment>
<dbReference type="GO" id="GO:0003723">
    <property type="term" value="F:RNA binding"/>
    <property type="evidence" value="ECO:0007669"/>
    <property type="project" value="UniProtKB-KW"/>
</dbReference>
<dbReference type="InterPro" id="IPR012340">
    <property type="entry name" value="NA-bd_OB-fold"/>
</dbReference>
<dbReference type="Gene3D" id="2.40.50.140">
    <property type="entry name" value="Nucleic acid-binding proteins"/>
    <property type="match status" value="1"/>
</dbReference>
<evidence type="ECO:0000256" key="2">
    <source>
        <dbReference type="ARBA" id="ARBA00020989"/>
    </source>
</evidence>
<evidence type="ECO:0000313" key="6">
    <source>
        <dbReference type="EnsemblMetazoa" id="GPPI037571-PA"/>
    </source>
</evidence>
<dbReference type="SUPFAM" id="SSF50249">
    <property type="entry name" value="Nucleic acid-binding proteins"/>
    <property type="match status" value="1"/>
</dbReference>